<evidence type="ECO:0000313" key="1">
    <source>
        <dbReference type="EMBL" id="GLD51872.1"/>
    </source>
</evidence>
<keyword evidence="2" id="KW-1185">Reference proteome</keyword>
<dbReference type="AlphaFoldDB" id="A0AAD3R0V0"/>
<proteinExistence type="predicted"/>
<gene>
    <name evidence="1" type="ORF">AKAME5_000485200</name>
</gene>
<accession>A0AAD3R0V0</accession>
<protein>
    <submittedName>
        <fullName evidence="1">Serine palmitoyltransferase 1</fullName>
    </submittedName>
</protein>
<evidence type="ECO:0000313" key="2">
    <source>
        <dbReference type="Proteomes" id="UP001279410"/>
    </source>
</evidence>
<dbReference type="Proteomes" id="UP001279410">
    <property type="component" value="Unassembled WGS sequence"/>
</dbReference>
<dbReference type="EMBL" id="BRZM01000011">
    <property type="protein sequence ID" value="GLD51872.1"/>
    <property type="molecule type" value="Genomic_DNA"/>
</dbReference>
<comment type="caution">
    <text evidence="1">The sequence shown here is derived from an EMBL/GenBank/DDBJ whole genome shotgun (WGS) entry which is preliminary data.</text>
</comment>
<name>A0AAD3R0V0_LATJO</name>
<reference evidence="1" key="1">
    <citation type="submission" date="2022-08" db="EMBL/GenBank/DDBJ databases">
        <title>Genome sequencing of akame (Lates japonicus).</title>
        <authorList>
            <person name="Hashiguchi Y."/>
            <person name="Takahashi H."/>
        </authorList>
    </citation>
    <scope>NUCLEOTIDE SEQUENCE</scope>
    <source>
        <strain evidence="1">Kochi</strain>
    </source>
</reference>
<sequence>MTMRIMALMSYLALRLKNGASPEICSHQAPAYHLILEGILILWIIRLLFSKTYKLHETYKLTEKEKEDLIEEWQPEPLVPPVSKDHPSLNYDVVTGPPSHKIIINGKRVHPALHHFLPGLLDNIVVQESVPSTSHYYL</sequence>
<organism evidence="1 2">
    <name type="scientific">Lates japonicus</name>
    <name type="common">Japanese lates</name>
    <dbReference type="NCBI Taxonomy" id="270547"/>
    <lineage>
        <taxon>Eukaryota</taxon>
        <taxon>Metazoa</taxon>
        <taxon>Chordata</taxon>
        <taxon>Craniata</taxon>
        <taxon>Vertebrata</taxon>
        <taxon>Euteleostomi</taxon>
        <taxon>Actinopterygii</taxon>
        <taxon>Neopterygii</taxon>
        <taxon>Teleostei</taxon>
        <taxon>Neoteleostei</taxon>
        <taxon>Acanthomorphata</taxon>
        <taxon>Carangaria</taxon>
        <taxon>Carangaria incertae sedis</taxon>
        <taxon>Centropomidae</taxon>
        <taxon>Lates</taxon>
    </lineage>
</organism>